<keyword evidence="1" id="KW-0812">Transmembrane</keyword>
<dbReference type="AlphaFoldDB" id="A0A1N6EQ90"/>
<protein>
    <submittedName>
        <fullName evidence="2">Uncharacterized protein</fullName>
    </submittedName>
</protein>
<organism evidence="2 3">
    <name type="scientific">Agromyces cerinus subsp. cerinus</name>
    <dbReference type="NCBI Taxonomy" id="232089"/>
    <lineage>
        <taxon>Bacteria</taxon>
        <taxon>Bacillati</taxon>
        <taxon>Actinomycetota</taxon>
        <taxon>Actinomycetes</taxon>
        <taxon>Micrococcales</taxon>
        <taxon>Microbacteriaceae</taxon>
        <taxon>Agromyces</taxon>
    </lineage>
</organism>
<evidence type="ECO:0000256" key="1">
    <source>
        <dbReference type="SAM" id="Phobius"/>
    </source>
</evidence>
<accession>A0A1N6EQ90</accession>
<keyword evidence="3" id="KW-1185">Reference proteome</keyword>
<dbReference type="OrthoDB" id="5007650at2"/>
<reference evidence="3" key="1">
    <citation type="submission" date="2016-11" db="EMBL/GenBank/DDBJ databases">
        <authorList>
            <person name="Varghese N."/>
            <person name="Submissions S."/>
        </authorList>
    </citation>
    <scope>NUCLEOTIDE SEQUENCE [LARGE SCALE GENOMIC DNA]</scope>
    <source>
        <strain evidence="3">DSM 8595</strain>
    </source>
</reference>
<keyword evidence="1" id="KW-1133">Transmembrane helix</keyword>
<keyword evidence="1" id="KW-0472">Membrane</keyword>
<gene>
    <name evidence="2" type="ORF">SAMN05443544_1366</name>
</gene>
<evidence type="ECO:0000313" key="3">
    <source>
        <dbReference type="Proteomes" id="UP000184699"/>
    </source>
</evidence>
<proteinExistence type="predicted"/>
<feature type="transmembrane region" description="Helical" evidence="1">
    <location>
        <begin position="6"/>
        <end position="23"/>
    </location>
</feature>
<evidence type="ECO:0000313" key="2">
    <source>
        <dbReference type="EMBL" id="SIN85259.1"/>
    </source>
</evidence>
<dbReference type="Proteomes" id="UP000184699">
    <property type="component" value="Unassembled WGS sequence"/>
</dbReference>
<name>A0A1N6EQ90_9MICO</name>
<sequence>MDWTFWLGIVVIAVLWGVTQWVFSLRRHSEKTRGANREAADAMNDVERGKEQGRYWSGFGG</sequence>
<dbReference type="RefSeq" id="WP_074259620.1">
    <property type="nucleotide sequence ID" value="NZ_FSRJ01000002.1"/>
</dbReference>
<dbReference type="EMBL" id="FSRJ01000002">
    <property type="protein sequence ID" value="SIN85259.1"/>
    <property type="molecule type" value="Genomic_DNA"/>
</dbReference>